<organism evidence="1 2">
    <name type="scientific">Thanatephorus cucumeris (strain AG1-IB / isolate 7/3/14)</name>
    <name type="common">Lettuce bottom rot fungus</name>
    <name type="synonym">Rhizoctonia solani</name>
    <dbReference type="NCBI Taxonomy" id="1108050"/>
    <lineage>
        <taxon>Eukaryota</taxon>
        <taxon>Fungi</taxon>
        <taxon>Dikarya</taxon>
        <taxon>Basidiomycota</taxon>
        <taxon>Agaricomycotina</taxon>
        <taxon>Agaricomycetes</taxon>
        <taxon>Cantharellales</taxon>
        <taxon>Ceratobasidiaceae</taxon>
        <taxon>Rhizoctonia</taxon>
        <taxon>Rhizoctonia solani AG-1</taxon>
    </lineage>
</organism>
<protein>
    <submittedName>
        <fullName evidence="1">Uncharacterized protein</fullName>
    </submittedName>
</protein>
<dbReference type="Proteomes" id="UP000059188">
    <property type="component" value="Unassembled WGS sequence"/>
</dbReference>
<sequence>MIITVPLMGSKSWAQPATKIERVRDQKKVPTPLYLYTLPNPSLDERSAVALQSYFFFSPYTTCFFFPAYR</sequence>
<reference evidence="1 2" key="1">
    <citation type="submission" date="2014-11" db="EMBL/GenBank/DDBJ databases">
        <authorList>
            <person name="Wibberg Daniel"/>
        </authorList>
    </citation>
    <scope>NUCLEOTIDE SEQUENCE [LARGE SCALE GENOMIC DNA]</scope>
    <source>
        <strain evidence="1">Rhizoctonia solani AG1-IB 7/3/14</strain>
    </source>
</reference>
<name>A0A0B7FB74_THACB</name>
<keyword evidence="2" id="KW-1185">Reference proteome</keyword>
<gene>
    <name evidence="1" type="ORF">RSOLAG1IB_06880</name>
</gene>
<proteinExistence type="predicted"/>
<evidence type="ECO:0000313" key="1">
    <source>
        <dbReference type="EMBL" id="CEL54169.1"/>
    </source>
</evidence>
<accession>A0A0B7FB74</accession>
<dbReference type="EMBL" id="LN679114">
    <property type="protein sequence ID" value="CEL54169.1"/>
    <property type="molecule type" value="Genomic_DNA"/>
</dbReference>
<evidence type="ECO:0000313" key="2">
    <source>
        <dbReference type="Proteomes" id="UP000059188"/>
    </source>
</evidence>
<dbReference type="AlphaFoldDB" id="A0A0B7FB74"/>